<keyword evidence="6" id="KW-1185">Reference proteome</keyword>
<evidence type="ECO:0000313" key="4">
    <source>
        <dbReference type="EMBL" id="QAV18705.1"/>
    </source>
</evidence>
<dbReference type="EMBL" id="CP026520">
    <property type="protein sequence ID" value="QAV18705.1"/>
    <property type="molecule type" value="Genomic_DNA"/>
</dbReference>
<accession>A0A410WWC1</accession>
<dbReference type="RefSeq" id="WP_053228668.1">
    <property type="nucleotide sequence ID" value="NZ_CP026520.1"/>
</dbReference>
<evidence type="ECO:0000313" key="5">
    <source>
        <dbReference type="Proteomes" id="UP000288943"/>
    </source>
</evidence>
<dbReference type="Pfam" id="PF00975">
    <property type="entry name" value="Thioesterase"/>
    <property type="match status" value="1"/>
</dbReference>
<dbReference type="SUPFAM" id="SSF53474">
    <property type="entry name" value="alpha/beta-Hydrolases"/>
    <property type="match status" value="1"/>
</dbReference>
<dbReference type="PANTHER" id="PTHR11487">
    <property type="entry name" value="THIOESTERASE"/>
    <property type="match status" value="1"/>
</dbReference>
<dbReference type="OrthoDB" id="2213423at2"/>
<comment type="similarity">
    <text evidence="1">Belongs to the thioesterase family.</text>
</comment>
<evidence type="ECO:0000313" key="3">
    <source>
        <dbReference type="EMBL" id="MCY9597718.1"/>
    </source>
</evidence>
<dbReference type="PANTHER" id="PTHR11487:SF0">
    <property type="entry name" value="S-ACYL FATTY ACID SYNTHASE THIOESTERASE, MEDIUM CHAIN"/>
    <property type="match status" value="1"/>
</dbReference>
<sequence>MGNEIKLFCIPYSGGSAEVYRKWSKSLYSEIQLFPVELPGRGKRIFEPLKDDIDSIVEDITATIASNVTSNDDYAIYGHSLGSLLTFETYYKLIENGVHKPQHIFFSGRNAPQNMHNQTSIHLLPDEQFLHAVMSYGGSTHEIIQNPELLDLFLPILRADFKISETYCYQEKKDKIACDITIINGRNDHSAIRYDMAEWKYYAGGAANFHTVDGGHFFITENYGPVVDIIKQTLTISDKILERQG</sequence>
<evidence type="ECO:0000256" key="1">
    <source>
        <dbReference type="ARBA" id="ARBA00007169"/>
    </source>
</evidence>
<proteinExistence type="inferred from homology"/>
<dbReference type="KEGG" id="pchi:PC41400_13855"/>
<dbReference type="InterPro" id="IPR001031">
    <property type="entry name" value="Thioesterase"/>
</dbReference>
<feature type="domain" description="Thioesterase" evidence="2">
    <location>
        <begin position="6"/>
        <end position="232"/>
    </location>
</feature>
<gene>
    <name evidence="3" type="ORF">M5X16_18295</name>
    <name evidence="4" type="ORF">PC41400_13855</name>
</gene>
<dbReference type="EMBL" id="JAMDMJ010000023">
    <property type="protein sequence ID" value="MCY9597718.1"/>
    <property type="molecule type" value="Genomic_DNA"/>
</dbReference>
<evidence type="ECO:0000259" key="2">
    <source>
        <dbReference type="Pfam" id="PF00975"/>
    </source>
</evidence>
<reference evidence="3 6" key="2">
    <citation type="submission" date="2022-05" db="EMBL/GenBank/DDBJ databases">
        <title>Genome Sequencing of Bee-Associated Microbes.</title>
        <authorList>
            <person name="Dunlap C."/>
        </authorList>
    </citation>
    <scope>NUCLEOTIDE SEQUENCE [LARGE SCALE GENOMIC DNA]</scope>
    <source>
        <strain evidence="3 6">NRRL B-23120</strain>
    </source>
</reference>
<dbReference type="GO" id="GO:0008610">
    <property type="term" value="P:lipid biosynthetic process"/>
    <property type="evidence" value="ECO:0007669"/>
    <property type="project" value="TreeGrafter"/>
</dbReference>
<protein>
    <submittedName>
        <fullName evidence="3 4">Thioesterase</fullName>
    </submittedName>
</protein>
<dbReference type="Gene3D" id="3.40.50.1820">
    <property type="entry name" value="alpha/beta hydrolase"/>
    <property type="match status" value="1"/>
</dbReference>
<dbReference type="AlphaFoldDB" id="A0A410WWC1"/>
<dbReference type="Proteomes" id="UP000288943">
    <property type="component" value="Chromosome"/>
</dbReference>
<dbReference type="GeneID" id="95375895"/>
<dbReference type="Proteomes" id="UP001527202">
    <property type="component" value="Unassembled WGS sequence"/>
</dbReference>
<evidence type="ECO:0000313" key="6">
    <source>
        <dbReference type="Proteomes" id="UP001527202"/>
    </source>
</evidence>
<reference evidence="4 5" key="1">
    <citation type="submission" date="2018-01" db="EMBL/GenBank/DDBJ databases">
        <title>The whole genome sequencing and assembly of Paenibacillus chitinolyticus KCCM 41400 strain.</title>
        <authorList>
            <person name="Kim J.-Y."/>
            <person name="Park M.-K."/>
            <person name="Lee Y.-J."/>
            <person name="Yi H."/>
            <person name="Bahn Y.-S."/>
            <person name="Kim J.F."/>
            <person name="Lee D.-W."/>
        </authorList>
    </citation>
    <scope>NUCLEOTIDE SEQUENCE [LARGE SCALE GENOMIC DNA]</scope>
    <source>
        <strain evidence="4 5">KCCM 41400</strain>
    </source>
</reference>
<dbReference type="InterPro" id="IPR029058">
    <property type="entry name" value="AB_hydrolase_fold"/>
</dbReference>
<organism evidence="4 5">
    <name type="scientific">Paenibacillus chitinolyticus</name>
    <dbReference type="NCBI Taxonomy" id="79263"/>
    <lineage>
        <taxon>Bacteria</taxon>
        <taxon>Bacillati</taxon>
        <taxon>Bacillota</taxon>
        <taxon>Bacilli</taxon>
        <taxon>Bacillales</taxon>
        <taxon>Paenibacillaceae</taxon>
        <taxon>Paenibacillus</taxon>
    </lineage>
</organism>
<name>A0A410WWC1_9BACL</name>
<dbReference type="InterPro" id="IPR012223">
    <property type="entry name" value="TEII"/>
</dbReference>